<dbReference type="AlphaFoldDB" id="A0A426Y0D7"/>
<keyword evidence="1" id="KW-0812">Transmembrane</keyword>
<protein>
    <submittedName>
        <fullName evidence="2">Uncharacterized protein</fullName>
    </submittedName>
</protein>
<keyword evidence="1" id="KW-0472">Membrane</keyword>
<accession>A0A426Y0D7</accession>
<gene>
    <name evidence="2" type="ORF">B296_00041969</name>
</gene>
<comment type="caution">
    <text evidence="2">The sequence shown here is derived from an EMBL/GenBank/DDBJ whole genome shotgun (WGS) entry which is preliminary data.</text>
</comment>
<evidence type="ECO:0000313" key="2">
    <source>
        <dbReference type="EMBL" id="RRT45182.1"/>
    </source>
</evidence>
<evidence type="ECO:0000313" key="3">
    <source>
        <dbReference type="Proteomes" id="UP000287651"/>
    </source>
</evidence>
<keyword evidence="1" id="KW-1133">Transmembrane helix</keyword>
<evidence type="ECO:0000256" key="1">
    <source>
        <dbReference type="SAM" id="Phobius"/>
    </source>
</evidence>
<proteinExistence type="predicted"/>
<feature type="transmembrane region" description="Helical" evidence="1">
    <location>
        <begin position="28"/>
        <end position="48"/>
    </location>
</feature>
<sequence length="103" mass="11466">MDAGSQRSALMPRSAGLLQFNAVHDGSLLRRGVLCCFLCWITVGRSAAMARRRHTYSRGVSVRSQLHRMHERLVIVAVAISRETTAHPPLTCHASKAMQRVRT</sequence>
<name>A0A426Y0D7_ENSVE</name>
<reference evidence="2 3" key="1">
    <citation type="journal article" date="2014" name="Agronomy (Basel)">
        <title>A Draft Genome Sequence for Ensete ventricosum, the Drought-Tolerant Tree Against Hunger.</title>
        <authorList>
            <person name="Harrison J."/>
            <person name="Moore K.A."/>
            <person name="Paszkiewicz K."/>
            <person name="Jones T."/>
            <person name="Grant M."/>
            <person name="Ambacheew D."/>
            <person name="Muzemil S."/>
            <person name="Studholme D.J."/>
        </authorList>
    </citation>
    <scope>NUCLEOTIDE SEQUENCE [LARGE SCALE GENOMIC DNA]</scope>
</reference>
<dbReference type="EMBL" id="AMZH03016006">
    <property type="protein sequence ID" value="RRT45182.1"/>
    <property type="molecule type" value="Genomic_DNA"/>
</dbReference>
<organism evidence="2 3">
    <name type="scientific">Ensete ventricosum</name>
    <name type="common">Abyssinian banana</name>
    <name type="synonym">Musa ensete</name>
    <dbReference type="NCBI Taxonomy" id="4639"/>
    <lineage>
        <taxon>Eukaryota</taxon>
        <taxon>Viridiplantae</taxon>
        <taxon>Streptophyta</taxon>
        <taxon>Embryophyta</taxon>
        <taxon>Tracheophyta</taxon>
        <taxon>Spermatophyta</taxon>
        <taxon>Magnoliopsida</taxon>
        <taxon>Liliopsida</taxon>
        <taxon>Zingiberales</taxon>
        <taxon>Musaceae</taxon>
        <taxon>Ensete</taxon>
    </lineage>
</organism>
<dbReference type="Proteomes" id="UP000287651">
    <property type="component" value="Unassembled WGS sequence"/>
</dbReference>